<organism evidence="4 5">
    <name type="scientific">Mytilus galloprovincialis</name>
    <name type="common">Mediterranean mussel</name>
    <dbReference type="NCBI Taxonomy" id="29158"/>
    <lineage>
        <taxon>Eukaryota</taxon>
        <taxon>Metazoa</taxon>
        <taxon>Spiralia</taxon>
        <taxon>Lophotrochozoa</taxon>
        <taxon>Mollusca</taxon>
        <taxon>Bivalvia</taxon>
        <taxon>Autobranchia</taxon>
        <taxon>Pteriomorphia</taxon>
        <taxon>Mytilida</taxon>
        <taxon>Mytiloidea</taxon>
        <taxon>Mytilidae</taxon>
        <taxon>Mytilinae</taxon>
        <taxon>Mytilus</taxon>
    </lineage>
</organism>
<feature type="domain" description="Sialate O-acetylesterase" evidence="3">
    <location>
        <begin position="122"/>
        <end position="312"/>
    </location>
</feature>
<evidence type="ECO:0000256" key="1">
    <source>
        <dbReference type="ARBA" id="ARBA00022801"/>
    </source>
</evidence>
<dbReference type="PANTHER" id="PTHR22901">
    <property type="entry name" value="SIALATE O-ACETYLESTERASE"/>
    <property type="match status" value="1"/>
</dbReference>
<dbReference type="Pfam" id="PF03629">
    <property type="entry name" value="SASA"/>
    <property type="match status" value="1"/>
</dbReference>
<dbReference type="GO" id="GO:0001681">
    <property type="term" value="F:sialate O-acetylesterase activity"/>
    <property type="evidence" value="ECO:0007669"/>
    <property type="project" value="UniProtKB-EC"/>
</dbReference>
<proteinExistence type="predicted"/>
<feature type="chain" id="PRO_5033063572" evidence="2">
    <location>
        <begin position="27"/>
        <end position="546"/>
    </location>
</feature>
<evidence type="ECO:0000256" key="2">
    <source>
        <dbReference type="SAM" id="SignalP"/>
    </source>
</evidence>
<sequence>MFSTKMMIQFVRRSSLFALLFTCVECCIRPAPSVGNFTFASYYGDHMVLQRGPKQAIIWGYGPSPGSDVTVSLSGETPISVKVDKGNTWKVKLAAVTDTKPHTITAMSSSGTIMLSDVLFGDVWICSGQSNMVFIMRHLFNATEEIADAVNYPDIRIFTVGMEFSSVPLSDLKSVMESWSLPNKETVGGDGFFSAVCFLYGKRLYNKLKYPIGLVTSAWGGTPIETWSDTTALKKCNIPTFDNENNENNVLWVPTAPSLLWNAMMFPLTNMTIYGALWYQGEANAIPPANPNTYNCTFPAMISSWRETFHVNSEMQTDEQFPFGFVQLGPWKNDSSITTGFPDLRWHQTADYGYVPNAKMNNVFMATALDLPDFSSPYGGIHPRDKQDVADRLLLSGLTVAYGRNAGKYQGPFPTKYFMDTQSKTYLITYDDDSAEIDVRSEDGYEVCCSEIKTSDCSTEDSTWVAAPITDHDKQTVSISYKGCASPYVVAIRYAWRESPCPFKKCAVYSIENNLPAPPFIQHLAQPSDTLLYHSGNVVIPELIKH</sequence>
<keyword evidence="1 4" id="KW-0378">Hydrolase</keyword>
<dbReference type="OrthoDB" id="42638at2759"/>
<dbReference type="EMBL" id="UYJE01007127">
    <property type="protein sequence ID" value="VDI52035.1"/>
    <property type="molecule type" value="Genomic_DNA"/>
</dbReference>
<dbReference type="EC" id="3.1.1.53" evidence="4"/>
<dbReference type="Gene3D" id="3.40.50.1110">
    <property type="entry name" value="SGNH hydrolase"/>
    <property type="match status" value="1"/>
</dbReference>
<reference evidence="4" key="1">
    <citation type="submission" date="2018-11" db="EMBL/GenBank/DDBJ databases">
        <authorList>
            <person name="Alioto T."/>
            <person name="Alioto T."/>
        </authorList>
    </citation>
    <scope>NUCLEOTIDE SEQUENCE</scope>
</reference>
<dbReference type="InterPro" id="IPR036514">
    <property type="entry name" value="SGNH_hydro_sf"/>
</dbReference>
<comment type="caution">
    <text evidence="4">The sequence shown here is derived from an EMBL/GenBank/DDBJ whole genome shotgun (WGS) entry which is preliminary data.</text>
</comment>
<evidence type="ECO:0000313" key="5">
    <source>
        <dbReference type="Proteomes" id="UP000596742"/>
    </source>
</evidence>
<dbReference type="InterPro" id="IPR005181">
    <property type="entry name" value="SASA"/>
</dbReference>
<keyword evidence="2" id="KW-0732">Signal</keyword>
<dbReference type="InterPro" id="IPR039329">
    <property type="entry name" value="SIAE"/>
</dbReference>
<dbReference type="PANTHER" id="PTHR22901:SF0">
    <property type="entry name" value="SIALATE O-ACETYLESTERASE"/>
    <property type="match status" value="1"/>
</dbReference>
<dbReference type="SUPFAM" id="SSF52266">
    <property type="entry name" value="SGNH hydrolase"/>
    <property type="match status" value="1"/>
</dbReference>
<name>A0A8B6FQ59_MYTGA</name>
<evidence type="ECO:0000259" key="3">
    <source>
        <dbReference type="Pfam" id="PF03629"/>
    </source>
</evidence>
<accession>A0A8B6FQ59</accession>
<keyword evidence="5" id="KW-1185">Reference proteome</keyword>
<dbReference type="Proteomes" id="UP000596742">
    <property type="component" value="Unassembled WGS sequence"/>
</dbReference>
<evidence type="ECO:0000313" key="4">
    <source>
        <dbReference type="EMBL" id="VDI52035.1"/>
    </source>
</evidence>
<dbReference type="GO" id="GO:0005975">
    <property type="term" value="P:carbohydrate metabolic process"/>
    <property type="evidence" value="ECO:0007669"/>
    <property type="project" value="TreeGrafter"/>
</dbReference>
<dbReference type="AlphaFoldDB" id="A0A8B6FQ59"/>
<gene>
    <name evidence="4" type="ORF">MGAL_10B088044</name>
</gene>
<protein>
    <submittedName>
        <fullName evidence="4">Sialate O-acetylesterase</fullName>
        <ecNumber evidence="4">3.1.1.53</ecNumber>
    </submittedName>
</protein>
<feature type="signal peptide" evidence="2">
    <location>
        <begin position="1"/>
        <end position="26"/>
    </location>
</feature>